<feature type="transmembrane region" description="Helical" evidence="8">
    <location>
        <begin position="44"/>
        <end position="63"/>
    </location>
</feature>
<keyword evidence="3" id="KW-0813">Transport</keyword>
<keyword evidence="7 8" id="KW-0472">Membrane</keyword>
<dbReference type="RefSeq" id="WP_136552465.1">
    <property type="nucleotide sequence ID" value="NZ_STGJ01000006.1"/>
</dbReference>
<evidence type="ECO:0000256" key="7">
    <source>
        <dbReference type="ARBA" id="ARBA00023136"/>
    </source>
</evidence>
<comment type="similarity">
    <text evidence="2">Belongs to the major facilitator superfamily. EmrB family.</text>
</comment>
<proteinExistence type="inferred from homology"/>
<dbReference type="Proteomes" id="UP000308891">
    <property type="component" value="Unassembled WGS sequence"/>
</dbReference>
<dbReference type="Gene3D" id="1.20.1250.20">
    <property type="entry name" value="MFS general substrate transporter like domains"/>
    <property type="match status" value="1"/>
</dbReference>
<feature type="transmembrane region" description="Helical" evidence="8">
    <location>
        <begin position="192"/>
        <end position="211"/>
    </location>
</feature>
<evidence type="ECO:0000256" key="5">
    <source>
        <dbReference type="ARBA" id="ARBA00022692"/>
    </source>
</evidence>
<feature type="domain" description="Major facilitator superfamily (MFS) profile" evidence="9">
    <location>
        <begin position="6"/>
        <end position="491"/>
    </location>
</feature>
<comment type="subcellular location">
    <subcellularLocation>
        <location evidence="1">Cell membrane</location>
        <topology evidence="1">Multi-pass membrane protein</topology>
    </subcellularLocation>
</comment>
<evidence type="ECO:0000256" key="6">
    <source>
        <dbReference type="ARBA" id="ARBA00022989"/>
    </source>
</evidence>
<keyword evidence="5 8" id="KW-0812">Transmembrane</keyword>
<gene>
    <name evidence="10" type="ORF">E5K04_07175</name>
</gene>
<reference evidence="10 11" key="1">
    <citation type="submission" date="2019-04" db="EMBL/GenBank/DDBJ databases">
        <title>Crenobacter sp. nov.</title>
        <authorList>
            <person name="Shi S."/>
        </authorList>
    </citation>
    <scope>NUCLEOTIDE SEQUENCE [LARGE SCALE GENOMIC DNA]</scope>
    <source>
        <strain evidence="10 11">GY 70310</strain>
    </source>
</reference>
<accession>A0A4T0UYC7</accession>
<feature type="transmembrane region" description="Helical" evidence="8">
    <location>
        <begin position="292"/>
        <end position="312"/>
    </location>
</feature>
<feature type="transmembrane region" description="Helical" evidence="8">
    <location>
        <begin position="158"/>
        <end position="180"/>
    </location>
</feature>
<feature type="transmembrane region" description="Helical" evidence="8">
    <location>
        <begin position="129"/>
        <end position="152"/>
    </location>
</feature>
<dbReference type="InterPro" id="IPR020846">
    <property type="entry name" value="MFS_dom"/>
</dbReference>
<dbReference type="InterPro" id="IPR036259">
    <property type="entry name" value="MFS_trans_sf"/>
</dbReference>
<dbReference type="NCBIfam" id="TIGR00711">
    <property type="entry name" value="efflux_EmrB"/>
    <property type="match status" value="1"/>
</dbReference>
<dbReference type="GO" id="GO:0022857">
    <property type="term" value="F:transmembrane transporter activity"/>
    <property type="evidence" value="ECO:0007669"/>
    <property type="project" value="InterPro"/>
</dbReference>
<dbReference type="PRINTS" id="PR01036">
    <property type="entry name" value="TCRTETB"/>
</dbReference>
<dbReference type="InterPro" id="IPR004638">
    <property type="entry name" value="EmrB-like"/>
</dbReference>
<evidence type="ECO:0000256" key="1">
    <source>
        <dbReference type="ARBA" id="ARBA00004651"/>
    </source>
</evidence>
<evidence type="ECO:0000256" key="8">
    <source>
        <dbReference type="SAM" id="Phobius"/>
    </source>
</evidence>
<protein>
    <submittedName>
        <fullName evidence="10">DHA2 family efflux MFS transporter permease subunit</fullName>
    </submittedName>
</protein>
<feature type="transmembrane region" description="Helical" evidence="8">
    <location>
        <begin position="468"/>
        <end position="486"/>
    </location>
</feature>
<feature type="transmembrane region" description="Helical" evidence="8">
    <location>
        <begin position="393"/>
        <end position="411"/>
    </location>
</feature>
<dbReference type="CDD" id="cd17503">
    <property type="entry name" value="MFS_LmrB_MDR_like"/>
    <property type="match status" value="1"/>
</dbReference>
<dbReference type="AlphaFoldDB" id="A0A4T0UYC7"/>
<evidence type="ECO:0000259" key="9">
    <source>
        <dbReference type="PROSITE" id="PS50850"/>
    </source>
</evidence>
<keyword evidence="6 8" id="KW-1133">Transmembrane helix</keyword>
<name>A0A4T0UYC7_9NEIS</name>
<evidence type="ECO:0000256" key="2">
    <source>
        <dbReference type="ARBA" id="ARBA00008537"/>
    </source>
</evidence>
<dbReference type="PANTHER" id="PTHR42718">
    <property type="entry name" value="MAJOR FACILITATOR SUPERFAMILY MULTIDRUG TRANSPORTER MFSC"/>
    <property type="match status" value="1"/>
</dbReference>
<dbReference type="Pfam" id="PF07690">
    <property type="entry name" value="MFS_1"/>
    <property type="match status" value="1"/>
</dbReference>
<feature type="transmembrane region" description="Helical" evidence="8">
    <location>
        <begin position="324"/>
        <end position="342"/>
    </location>
</feature>
<dbReference type="GO" id="GO:0005886">
    <property type="term" value="C:plasma membrane"/>
    <property type="evidence" value="ECO:0007669"/>
    <property type="project" value="UniProtKB-SubCell"/>
</dbReference>
<evidence type="ECO:0000256" key="3">
    <source>
        <dbReference type="ARBA" id="ARBA00022448"/>
    </source>
</evidence>
<feature type="transmembrane region" description="Helical" evidence="8">
    <location>
        <begin position="263"/>
        <end position="286"/>
    </location>
</feature>
<evidence type="ECO:0000313" key="10">
    <source>
        <dbReference type="EMBL" id="TIC83806.1"/>
    </source>
</evidence>
<dbReference type="PROSITE" id="PS50850">
    <property type="entry name" value="MFS"/>
    <property type="match status" value="1"/>
</dbReference>
<comment type="caution">
    <text evidence="10">The sequence shown here is derived from an EMBL/GenBank/DDBJ whole genome shotgun (WGS) entry which is preliminary data.</text>
</comment>
<dbReference type="PANTHER" id="PTHR42718:SF9">
    <property type="entry name" value="MAJOR FACILITATOR SUPERFAMILY MULTIDRUG TRANSPORTER MFSC"/>
    <property type="match status" value="1"/>
</dbReference>
<dbReference type="Gene3D" id="1.20.1720.10">
    <property type="entry name" value="Multidrug resistance protein D"/>
    <property type="match status" value="1"/>
</dbReference>
<feature type="transmembrane region" description="Helical" evidence="8">
    <location>
        <begin position="354"/>
        <end position="372"/>
    </location>
</feature>
<organism evidence="10 11">
    <name type="scientific">Crenobacter intestini</name>
    <dbReference type="NCBI Taxonomy" id="2563443"/>
    <lineage>
        <taxon>Bacteria</taxon>
        <taxon>Pseudomonadati</taxon>
        <taxon>Pseudomonadota</taxon>
        <taxon>Betaproteobacteria</taxon>
        <taxon>Neisseriales</taxon>
        <taxon>Neisseriaceae</taxon>
        <taxon>Crenobacter</taxon>
    </lineage>
</organism>
<sequence length="494" mass="53644">MNRVWATVALALATFMQVLDTTITNVAVPSIAGDLGASVTEGTWVITSFGVSNAISVLLAGWVARRFGEVRVFMVATIGFVTTSFLSGISPTLDSLIFCRVLQGALAGPLIPLSQSLLLATYPKEKQGLALALWAMMVVIAPICGPIFGGWITDNWVWGGIFFINVPIGALVIGLSAWQLKGRETPTEQLPVDRVGLALLVLAVSALQVMLDLGNQKDWFNSGEIVALALVAAVCGVALLVWERDEPYPVLDLDLFRDRNFTVGVLCTSLGFLMYFGSVLLLPLLMQENLGYTATLAGLATAPIGLMPVLLAPMIGRYANRVDLRYLVTFAFAVFAVCFYWRTHYTPAISFGWLAWPQFVQGVGLACFLIPLTTITLSRVPPERMASAASMSNFLRTMSGSVGVSLLTTWWDNLATVHHSDLTDKVSRYDALWREQGAALGGATSPQALAEVNQQATQLAYFMSAGDIFWLFSILFLLLIVLVWFARPPFAAKE</sequence>
<keyword evidence="4" id="KW-1003">Cell membrane</keyword>
<dbReference type="SUPFAM" id="SSF103473">
    <property type="entry name" value="MFS general substrate transporter"/>
    <property type="match status" value="1"/>
</dbReference>
<feature type="transmembrane region" description="Helical" evidence="8">
    <location>
        <begin position="70"/>
        <end position="89"/>
    </location>
</feature>
<evidence type="ECO:0000256" key="4">
    <source>
        <dbReference type="ARBA" id="ARBA00022475"/>
    </source>
</evidence>
<dbReference type="EMBL" id="STGJ01000006">
    <property type="protein sequence ID" value="TIC83806.1"/>
    <property type="molecule type" value="Genomic_DNA"/>
</dbReference>
<evidence type="ECO:0000313" key="11">
    <source>
        <dbReference type="Proteomes" id="UP000308891"/>
    </source>
</evidence>
<feature type="transmembrane region" description="Helical" evidence="8">
    <location>
        <begin position="101"/>
        <end position="122"/>
    </location>
</feature>
<dbReference type="OrthoDB" id="9807274at2"/>
<keyword evidence="11" id="KW-1185">Reference proteome</keyword>
<dbReference type="InterPro" id="IPR011701">
    <property type="entry name" value="MFS"/>
</dbReference>
<feature type="transmembrane region" description="Helical" evidence="8">
    <location>
        <begin position="223"/>
        <end position="242"/>
    </location>
</feature>